<evidence type="ECO:0000313" key="4">
    <source>
        <dbReference type="Proteomes" id="UP000183658"/>
    </source>
</evidence>
<feature type="compositionally biased region" description="Basic and acidic residues" evidence="1">
    <location>
        <begin position="160"/>
        <end position="170"/>
    </location>
</feature>
<keyword evidence="4" id="KW-1185">Reference proteome</keyword>
<feature type="compositionally biased region" description="Basic residues" evidence="1">
    <location>
        <begin position="108"/>
        <end position="122"/>
    </location>
</feature>
<evidence type="ECO:0000256" key="2">
    <source>
        <dbReference type="SAM" id="SignalP"/>
    </source>
</evidence>
<dbReference type="AlphaFoldDB" id="A0A1H9H3L0"/>
<reference evidence="4" key="1">
    <citation type="submission" date="2016-10" db="EMBL/GenBank/DDBJ databases">
        <authorList>
            <person name="Varghese N."/>
            <person name="Submissions S."/>
        </authorList>
    </citation>
    <scope>NUCLEOTIDE SEQUENCE [LARGE SCALE GENOMIC DNA]</scope>
    <source>
        <strain evidence="4">DSM 15719</strain>
    </source>
</reference>
<dbReference type="EMBL" id="FOFZ01000003">
    <property type="protein sequence ID" value="SEQ56900.1"/>
    <property type="molecule type" value="Genomic_DNA"/>
</dbReference>
<evidence type="ECO:0000256" key="1">
    <source>
        <dbReference type="SAM" id="MobiDB-lite"/>
    </source>
</evidence>
<keyword evidence="2" id="KW-0732">Signal</keyword>
<gene>
    <name evidence="3" type="ORF">SAMN05444355_10317</name>
</gene>
<sequence length="188" mass="22340">MKTLKLLAVGIILLVSSSIQAQVSVSLNIGTAPSWGPSGYAQAEYYYLPDVQAYYDIRASQFVYFGNGRWVRSRYLPRQYRNYDLYSGYKVVLNGYHGHRPYTHYRNHRQRYSPNYRSHHQRTIGNRYAKSNHRTYDNRRYVKNHRSSNDHRYTGNHNNSDNHRKSDNHRSNNNKNRGNNEKNNHGRR</sequence>
<name>A0A1H9H3L0_FLAFI</name>
<evidence type="ECO:0000313" key="3">
    <source>
        <dbReference type="EMBL" id="SEQ56900.1"/>
    </source>
</evidence>
<feature type="compositionally biased region" description="Basic and acidic residues" evidence="1">
    <location>
        <begin position="178"/>
        <end position="188"/>
    </location>
</feature>
<accession>A0A1H9H3L0</accession>
<organism evidence="3 4">
    <name type="scientific">Flavobacterium frigoris</name>
    <dbReference type="NCBI Taxonomy" id="229204"/>
    <lineage>
        <taxon>Bacteria</taxon>
        <taxon>Pseudomonadati</taxon>
        <taxon>Bacteroidota</taxon>
        <taxon>Flavobacteriia</taxon>
        <taxon>Flavobacteriales</taxon>
        <taxon>Flavobacteriaceae</taxon>
        <taxon>Flavobacterium</taxon>
    </lineage>
</organism>
<proteinExistence type="predicted"/>
<feature type="chain" id="PRO_5010205639" evidence="2">
    <location>
        <begin position="22"/>
        <end position="188"/>
    </location>
</feature>
<dbReference type="Proteomes" id="UP000183658">
    <property type="component" value="Unassembled WGS sequence"/>
</dbReference>
<protein>
    <submittedName>
        <fullName evidence="3">Uncharacterized protein</fullName>
    </submittedName>
</protein>
<feature type="signal peptide" evidence="2">
    <location>
        <begin position="1"/>
        <end position="21"/>
    </location>
</feature>
<dbReference type="OrthoDB" id="799522at2"/>
<feature type="region of interest" description="Disordered" evidence="1">
    <location>
        <begin position="108"/>
        <end position="188"/>
    </location>
</feature>
<dbReference type="RefSeq" id="WP_074722131.1">
    <property type="nucleotide sequence ID" value="NZ_CBCRVS010000007.1"/>
</dbReference>